<dbReference type="SUPFAM" id="SSF53850">
    <property type="entry name" value="Periplasmic binding protein-like II"/>
    <property type="match status" value="1"/>
</dbReference>
<feature type="signal peptide" evidence="1">
    <location>
        <begin position="1"/>
        <end position="22"/>
    </location>
</feature>
<accession>A0AAW7X290</accession>
<keyword evidence="1" id="KW-0732">Signal</keyword>
<reference evidence="2" key="1">
    <citation type="submission" date="2023-07" db="EMBL/GenBank/DDBJ databases">
        <title>Genome content predicts the carbon catabolic preferences of heterotrophic bacteria.</title>
        <authorList>
            <person name="Gralka M."/>
        </authorList>
    </citation>
    <scope>NUCLEOTIDE SEQUENCE</scope>
    <source>
        <strain evidence="2">I3M17_2</strain>
    </source>
</reference>
<proteinExistence type="predicted"/>
<sequence>MKIKNRLWLVLLFGLLSNFSHSQTTATPSTPVVKLNVSGWSPNLKNYYIALFEELLVLAEPQFGPHVLAPVSLEISTKRAVLLSETGELPLGFATRWESMYDNIENSNLYYYPYLNRLLGLRQIIVPTSKLADFSNSMSFKEFRALKPGQGAGWPDAEIYKAHGIEVVNAKSYEHLFPMLLLNRFDYVPLSILEIDGVLAQINKSGNTYSVVPNLYIYYPIPVYIRSNKISTHTDKLVAYALKRYFSEEHKQQNQLLFDNHFAHAKKALPTREDTIFYLDNHALEDDLNEQFKHEFKQLYKLSD</sequence>
<evidence type="ECO:0000256" key="1">
    <source>
        <dbReference type="SAM" id="SignalP"/>
    </source>
</evidence>
<organism evidence="2 3">
    <name type="scientific">Saccharophagus degradans</name>
    <dbReference type="NCBI Taxonomy" id="86304"/>
    <lineage>
        <taxon>Bacteria</taxon>
        <taxon>Pseudomonadati</taxon>
        <taxon>Pseudomonadota</taxon>
        <taxon>Gammaproteobacteria</taxon>
        <taxon>Cellvibrionales</taxon>
        <taxon>Cellvibrionaceae</taxon>
        <taxon>Saccharophagus</taxon>
    </lineage>
</organism>
<evidence type="ECO:0000313" key="3">
    <source>
        <dbReference type="Proteomes" id="UP001169760"/>
    </source>
</evidence>
<protein>
    <recommendedName>
        <fullName evidence="4">Solute-binding protein family 3/N-terminal domain-containing protein</fullName>
    </recommendedName>
</protein>
<feature type="chain" id="PRO_5043499419" description="Solute-binding protein family 3/N-terminal domain-containing protein" evidence="1">
    <location>
        <begin position="23"/>
        <end position="304"/>
    </location>
</feature>
<dbReference type="RefSeq" id="WP_303490876.1">
    <property type="nucleotide sequence ID" value="NZ_JAUOPB010000002.1"/>
</dbReference>
<dbReference type="Proteomes" id="UP001169760">
    <property type="component" value="Unassembled WGS sequence"/>
</dbReference>
<name>A0AAW7X290_9GAMM</name>
<comment type="caution">
    <text evidence="2">The sequence shown here is derived from an EMBL/GenBank/DDBJ whole genome shotgun (WGS) entry which is preliminary data.</text>
</comment>
<evidence type="ECO:0000313" key="2">
    <source>
        <dbReference type="EMBL" id="MDO6421430.1"/>
    </source>
</evidence>
<evidence type="ECO:0008006" key="4">
    <source>
        <dbReference type="Google" id="ProtNLM"/>
    </source>
</evidence>
<gene>
    <name evidence="2" type="ORF">Q4521_02995</name>
</gene>
<dbReference type="AlphaFoldDB" id="A0AAW7X290"/>
<dbReference type="EMBL" id="JAUOPB010000002">
    <property type="protein sequence ID" value="MDO6421430.1"/>
    <property type="molecule type" value="Genomic_DNA"/>
</dbReference>